<evidence type="ECO:0000256" key="1">
    <source>
        <dbReference type="SAM" id="Phobius"/>
    </source>
</evidence>
<keyword evidence="1" id="KW-0812">Transmembrane</keyword>
<proteinExistence type="predicted"/>
<comment type="caution">
    <text evidence="2">The sequence shown here is derived from an EMBL/GenBank/DDBJ whole genome shotgun (WGS) entry which is preliminary data.</text>
</comment>
<accession>A0A9D3RKF6</accession>
<dbReference type="AlphaFoldDB" id="A0A9D3RKF6"/>
<dbReference type="EMBL" id="JAFIRN010000016">
    <property type="protein sequence ID" value="KAG5833415.1"/>
    <property type="molecule type" value="Genomic_DNA"/>
</dbReference>
<keyword evidence="1" id="KW-1133">Transmembrane helix</keyword>
<protein>
    <submittedName>
        <fullName evidence="2">Uncharacterized protein</fullName>
    </submittedName>
</protein>
<gene>
    <name evidence="2" type="ORF">ANANG_G00275700</name>
</gene>
<evidence type="ECO:0000313" key="2">
    <source>
        <dbReference type="EMBL" id="KAG5833415.1"/>
    </source>
</evidence>
<dbReference type="Proteomes" id="UP001044222">
    <property type="component" value="Chromosome 16"/>
</dbReference>
<organism evidence="2 3">
    <name type="scientific">Anguilla anguilla</name>
    <name type="common">European freshwater eel</name>
    <name type="synonym">Muraena anguilla</name>
    <dbReference type="NCBI Taxonomy" id="7936"/>
    <lineage>
        <taxon>Eukaryota</taxon>
        <taxon>Metazoa</taxon>
        <taxon>Chordata</taxon>
        <taxon>Craniata</taxon>
        <taxon>Vertebrata</taxon>
        <taxon>Euteleostomi</taxon>
        <taxon>Actinopterygii</taxon>
        <taxon>Neopterygii</taxon>
        <taxon>Teleostei</taxon>
        <taxon>Anguilliformes</taxon>
        <taxon>Anguillidae</taxon>
        <taxon>Anguilla</taxon>
    </lineage>
</organism>
<keyword evidence="1" id="KW-0472">Membrane</keyword>
<feature type="transmembrane region" description="Helical" evidence="1">
    <location>
        <begin position="106"/>
        <end position="127"/>
    </location>
</feature>
<evidence type="ECO:0000313" key="3">
    <source>
        <dbReference type="Proteomes" id="UP001044222"/>
    </source>
</evidence>
<name>A0A9D3RKF6_ANGAN</name>
<keyword evidence="3" id="KW-1185">Reference proteome</keyword>
<reference evidence="2" key="1">
    <citation type="submission" date="2021-01" db="EMBL/GenBank/DDBJ databases">
        <title>A chromosome-scale assembly of European eel, Anguilla anguilla.</title>
        <authorList>
            <person name="Henkel C."/>
            <person name="Jong-Raadsen S.A."/>
            <person name="Dufour S."/>
            <person name="Weltzien F.-A."/>
            <person name="Palstra A.P."/>
            <person name="Pelster B."/>
            <person name="Spaink H.P."/>
            <person name="Van Den Thillart G.E."/>
            <person name="Jansen H."/>
            <person name="Zahm M."/>
            <person name="Klopp C."/>
            <person name="Cedric C."/>
            <person name="Louis A."/>
            <person name="Berthelot C."/>
            <person name="Parey E."/>
            <person name="Roest Crollius H."/>
            <person name="Montfort J."/>
            <person name="Robinson-Rechavi M."/>
            <person name="Bucao C."/>
            <person name="Bouchez O."/>
            <person name="Gislard M."/>
            <person name="Lluch J."/>
            <person name="Milhes M."/>
            <person name="Lampietro C."/>
            <person name="Lopez Roques C."/>
            <person name="Donnadieu C."/>
            <person name="Braasch I."/>
            <person name="Desvignes T."/>
            <person name="Postlethwait J."/>
            <person name="Bobe J."/>
            <person name="Guiguen Y."/>
            <person name="Dirks R."/>
        </authorList>
    </citation>
    <scope>NUCLEOTIDE SEQUENCE</scope>
    <source>
        <strain evidence="2">Tag_6206</strain>
        <tissue evidence="2">Liver</tissue>
    </source>
</reference>
<sequence>MNRFQRGQGTFHSSPAFSTNVRALQFVTVNLDFQVCWHYVDNTVIVGLCNFWCMHEGRCHSWGGRALTLQLEKEYTSADVTLYVNEQGRQGQPTSSPSSEPEKNGVPYAIGGVLLIISLLSIVFLTVRYRQRHLRSNVEVPDLPDGEQLESLNP</sequence>